<feature type="region of interest" description="Disordered" evidence="1">
    <location>
        <begin position="1"/>
        <end position="24"/>
    </location>
</feature>
<dbReference type="EMBL" id="GBRH01259685">
    <property type="protein sequence ID" value="JAD38210.1"/>
    <property type="molecule type" value="Transcribed_RNA"/>
</dbReference>
<dbReference type="AlphaFoldDB" id="A0A0A8ZN98"/>
<evidence type="ECO:0000256" key="1">
    <source>
        <dbReference type="SAM" id="MobiDB-lite"/>
    </source>
</evidence>
<organism evidence="2">
    <name type="scientific">Arundo donax</name>
    <name type="common">Giant reed</name>
    <name type="synonym">Donax arundinaceus</name>
    <dbReference type="NCBI Taxonomy" id="35708"/>
    <lineage>
        <taxon>Eukaryota</taxon>
        <taxon>Viridiplantae</taxon>
        <taxon>Streptophyta</taxon>
        <taxon>Embryophyta</taxon>
        <taxon>Tracheophyta</taxon>
        <taxon>Spermatophyta</taxon>
        <taxon>Magnoliopsida</taxon>
        <taxon>Liliopsida</taxon>
        <taxon>Poales</taxon>
        <taxon>Poaceae</taxon>
        <taxon>PACMAD clade</taxon>
        <taxon>Arundinoideae</taxon>
        <taxon>Arundineae</taxon>
        <taxon>Arundo</taxon>
    </lineage>
</organism>
<evidence type="ECO:0000313" key="2">
    <source>
        <dbReference type="EMBL" id="JAD38210.1"/>
    </source>
</evidence>
<feature type="compositionally biased region" description="Polar residues" evidence="1">
    <location>
        <begin position="1"/>
        <end position="15"/>
    </location>
</feature>
<sequence length="48" mass="5314">MFILNNTDSAGSSRSMMRLPTPPSNPASFIRTISMMIFTTTYAPSSRK</sequence>
<reference evidence="2" key="1">
    <citation type="submission" date="2014-09" db="EMBL/GenBank/DDBJ databases">
        <authorList>
            <person name="Magalhaes I.L.F."/>
            <person name="Oliveira U."/>
            <person name="Santos F.R."/>
            <person name="Vidigal T.H.D.A."/>
            <person name="Brescovit A.D."/>
            <person name="Santos A.J."/>
        </authorList>
    </citation>
    <scope>NUCLEOTIDE SEQUENCE</scope>
    <source>
        <tissue evidence="2">Shoot tissue taken approximately 20 cm above the soil surface</tissue>
    </source>
</reference>
<protein>
    <submittedName>
        <fullName evidence="2">Uncharacterized protein</fullName>
    </submittedName>
</protein>
<accession>A0A0A8ZN98</accession>
<proteinExistence type="predicted"/>
<reference evidence="2" key="2">
    <citation type="journal article" date="2015" name="Data Brief">
        <title>Shoot transcriptome of the giant reed, Arundo donax.</title>
        <authorList>
            <person name="Barrero R.A."/>
            <person name="Guerrero F.D."/>
            <person name="Moolhuijzen P."/>
            <person name="Goolsby J.A."/>
            <person name="Tidwell J."/>
            <person name="Bellgard S.E."/>
            <person name="Bellgard M.I."/>
        </authorList>
    </citation>
    <scope>NUCLEOTIDE SEQUENCE</scope>
    <source>
        <tissue evidence="2">Shoot tissue taken approximately 20 cm above the soil surface</tissue>
    </source>
</reference>
<name>A0A0A8ZN98_ARUDO</name>